<dbReference type="InterPro" id="IPR052953">
    <property type="entry name" value="Ser-rich/MCO-related"/>
</dbReference>
<evidence type="ECO:0000313" key="4">
    <source>
        <dbReference type="Proteomes" id="UP000244855"/>
    </source>
</evidence>
<feature type="compositionally biased region" description="Basic residues" evidence="1">
    <location>
        <begin position="421"/>
        <end position="430"/>
    </location>
</feature>
<keyword evidence="2" id="KW-0812">Transmembrane</keyword>
<dbReference type="SUPFAM" id="SSF49503">
    <property type="entry name" value="Cupredoxins"/>
    <property type="match status" value="1"/>
</dbReference>
<feature type="compositionally biased region" description="Polar residues" evidence="1">
    <location>
        <begin position="402"/>
        <end position="411"/>
    </location>
</feature>
<reference evidence="3 4" key="1">
    <citation type="journal article" date="2018" name="Sci. Rep.">
        <title>Comparative genomics provides insights into the lifestyle and reveals functional heterogeneity of dark septate endophytic fungi.</title>
        <authorList>
            <person name="Knapp D.G."/>
            <person name="Nemeth J.B."/>
            <person name="Barry K."/>
            <person name="Hainaut M."/>
            <person name="Henrissat B."/>
            <person name="Johnson J."/>
            <person name="Kuo A."/>
            <person name="Lim J.H.P."/>
            <person name="Lipzen A."/>
            <person name="Nolan M."/>
            <person name="Ohm R.A."/>
            <person name="Tamas L."/>
            <person name="Grigoriev I.V."/>
            <person name="Spatafora J.W."/>
            <person name="Nagy L.G."/>
            <person name="Kovacs G.M."/>
        </authorList>
    </citation>
    <scope>NUCLEOTIDE SEQUENCE [LARGE SCALE GENOMIC DNA]</scope>
    <source>
        <strain evidence="3 4">DSE2036</strain>
    </source>
</reference>
<dbReference type="Proteomes" id="UP000244855">
    <property type="component" value="Unassembled WGS sequence"/>
</dbReference>
<dbReference type="OrthoDB" id="2331100at2759"/>
<feature type="compositionally biased region" description="Polar residues" evidence="1">
    <location>
        <begin position="292"/>
        <end position="311"/>
    </location>
</feature>
<feature type="compositionally biased region" description="Basic and acidic residues" evidence="1">
    <location>
        <begin position="562"/>
        <end position="583"/>
    </location>
</feature>
<feature type="compositionally biased region" description="Polar residues" evidence="1">
    <location>
        <begin position="532"/>
        <end position="546"/>
    </location>
</feature>
<dbReference type="CDD" id="cd00920">
    <property type="entry name" value="Cupredoxin"/>
    <property type="match status" value="1"/>
</dbReference>
<feature type="region of interest" description="Disordered" evidence="1">
    <location>
        <begin position="264"/>
        <end position="500"/>
    </location>
</feature>
<protein>
    <recommendedName>
        <fullName evidence="5">Cupredoxin</fullName>
    </recommendedName>
</protein>
<feature type="compositionally biased region" description="Low complexity" evidence="1">
    <location>
        <begin position="162"/>
        <end position="180"/>
    </location>
</feature>
<feature type="transmembrane region" description="Helical" evidence="2">
    <location>
        <begin position="189"/>
        <end position="210"/>
    </location>
</feature>
<feature type="compositionally biased region" description="Basic and acidic residues" evidence="1">
    <location>
        <begin position="454"/>
        <end position="480"/>
    </location>
</feature>
<evidence type="ECO:0000256" key="2">
    <source>
        <dbReference type="SAM" id="Phobius"/>
    </source>
</evidence>
<evidence type="ECO:0008006" key="5">
    <source>
        <dbReference type="Google" id="ProtNLM"/>
    </source>
</evidence>
<evidence type="ECO:0000256" key="1">
    <source>
        <dbReference type="SAM" id="MobiDB-lite"/>
    </source>
</evidence>
<evidence type="ECO:0000313" key="3">
    <source>
        <dbReference type="EMBL" id="PVI04493.1"/>
    </source>
</evidence>
<dbReference type="Gene3D" id="2.60.40.420">
    <property type="entry name" value="Cupredoxins - blue copper proteins"/>
    <property type="match status" value="1"/>
</dbReference>
<keyword evidence="4" id="KW-1185">Reference proteome</keyword>
<feature type="compositionally biased region" description="Polar residues" evidence="1">
    <location>
        <begin position="438"/>
        <end position="452"/>
    </location>
</feature>
<feature type="compositionally biased region" description="Low complexity" evidence="1">
    <location>
        <begin position="481"/>
        <end position="500"/>
    </location>
</feature>
<keyword evidence="2" id="KW-1133">Transmembrane helix</keyword>
<dbReference type="PANTHER" id="PTHR34883:SF19">
    <property type="entry name" value="EXTRACELLULAR SERINE-RICH PROTEIN"/>
    <property type="match status" value="1"/>
</dbReference>
<proteinExistence type="predicted"/>
<accession>A0A2V1E1Q1</accession>
<feature type="compositionally biased region" description="Low complexity" evidence="1">
    <location>
        <begin position="318"/>
        <end position="332"/>
    </location>
</feature>
<feature type="region of interest" description="Disordered" evidence="1">
    <location>
        <begin position="516"/>
        <end position="583"/>
    </location>
</feature>
<sequence length="583" mass="63456">MSSATVPSASRTNTVPPQTITVEVGKADHKFRPNVVLADIGDTIEFTFYPQNHSVVRAEYKRPCIPIEHSNPSQQGFFSGFHAVDAILANPPTYSIRINDTSPIFFYCSAPASCIKYGMVGVINPNTSVSLTTHREFALNSSYMLQPGESFPSEISVVSSAASSSDSKSTSSNPNNTAPVGNKLSGGGIAGIIIACVSVILLATILFVFWGKIKRLKKELNRKNSTIMRRTEPQSPVFYPWSEAPHLPPPPPVHAGDYPLVPLRNPSRKERGNVGLGFSVSGRKQEGGGESFLQSRNAEAYTTNPYNTSYQDNKHITDGNVNDDSGNSSSRPRSPPPLQQLPHRKQLPPFNLFPPSPLPHQNPMTPPPSYFPHFSNNPTTNNTTTNSVTPSSFPQPPDQKQAHNTNNNQQQPTRSPSTHSSHNHHHHHRSVGGIFDVSPQTGAYTRVSSLTQVPHKESSHARENEDENGKENETGRERQDSATNTTTTTSTWSPWTPRSTASSPFHYEYVYLKGQGSGDGVRDDDGGEESGLTSSPPAANVQTVSPTYMFPPGSGGGGDSGSPRRERDLRKVVVENRARGVMK</sequence>
<name>A0A2V1E1Q1_9PLEO</name>
<gene>
    <name evidence="3" type="ORF">DM02DRAFT_692266</name>
</gene>
<organism evidence="3 4">
    <name type="scientific">Periconia macrospinosa</name>
    <dbReference type="NCBI Taxonomy" id="97972"/>
    <lineage>
        <taxon>Eukaryota</taxon>
        <taxon>Fungi</taxon>
        <taxon>Dikarya</taxon>
        <taxon>Ascomycota</taxon>
        <taxon>Pezizomycotina</taxon>
        <taxon>Dothideomycetes</taxon>
        <taxon>Pleosporomycetidae</taxon>
        <taxon>Pleosporales</taxon>
        <taxon>Massarineae</taxon>
        <taxon>Periconiaceae</taxon>
        <taxon>Periconia</taxon>
    </lineage>
</organism>
<feature type="region of interest" description="Disordered" evidence="1">
    <location>
        <begin position="162"/>
        <end position="181"/>
    </location>
</feature>
<dbReference type="PANTHER" id="PTHR34883">
    <property type="entry name" value="SERINE-RICH PROTEIN, PUTATIVE-RELATED-RELATED"/>
    <property type="match status" value="1"/>
</dbReference>
<dbReference type="STRING" id="97972.A0A2V1E1Q1"/>
<keyword evidence="2" id="KW-0472">Membrane</keyword>
<feature type="compositionally biased region" description="Low complexity" evidence="1">
    <location>
        <begin position="375"/>
        <end position="392"/>
    </location>
</feature>
<dbReference type="EMBL" id="KZ805321">
    <property type="protein sequence ID" value="PVI04493.1"/>
    <property type="molecule type" value="Genomic_DNA"/>
</dbReference>
<dbReference type="InterPro" id="IPR008972">
    <property type="entry name" value="Cupredoxin"/>
</dbReference>
<dbReference type="AlphaFoldDB" id="A0A2V1E1Q1"/>
<feature type="compositionally biased region" description="Pro residues" evidence="1">
    <location>
        <begin position="351"/>
        <end position="370"/>
    </location>
</feature>